<dbReference type="EMBL" id="JADHEC010000067">
    <property type="protein sequence ID" value="MBF2710043.1"/>
    <property type="molecule type" value="Genomic_DNA"/>
</dbReference>
<keyword evidence="2" id="KW-1185">Reference proteome</keyword>
<organism evidence="1 2">
    <name type="scientific">Flavobacterium soyangense</name>
    <dbReference type="NCBI Taxonomy" id="2023265"/>
    <lineage>
        <taxon>Bacteria</taxon>
        <taxon>Pseudomonadati</taxon>
        <taxon>Bacteroidota</taxon>
        <taxon>Flavobacteriia</taxon>
        <taxon>Flavobacteriales</taxon>
        <taxon>Flavobacteriaceae</taxon>
        <taxon>Flavobacterium</taxon>
    </lineage>
</organism>
<protein>
    <submittedName>
        <fullName evidence="1">Uncharacterized protein</fullName>
    </submittedName>
</protein>
<dbReference type="AlphaFoldDB" id="A0A930Y0K6"/>
<evidence type="ECO:0000313" key="1">
    <source>
        <dbReference type="EMBL" id="MBF2710043.1"/>
    </source>
</evidence>
<evidence type="ECO:0000313" key="2">
    <source>
        <dbReference type="Proteomes" id="UP000646211"/>
    </source>
</evidence>
<comment type="caution">
    <text evidence="1">The sequence shown here is derived from an EMBL/GenBank/DDBJ whole genome shotgun (WGS) entry which is preliminary data.</text>
</comment>
<reference evidence="1" key="1">
    <citation type="submission" date="2020-11" db="EMBL/GenBank/DDBJ databases">
        <title>Genome of Flavobacterium soyangense.</title>
        <authorList>
            <person name="Liu Q."/>
            <person name="Xin Y.-H."/>
        </authorList>
    </citation>
    <scope>NUCLEOTIDE SEQUENCE</scope>
    <source>
        <strain evidence="1">CGMCC 1.13493</strain>
    </source>
</reference>
<sequence>MSNTYKIQQQETAKKLLAENVTVNKILLLLNGNSISDNRSIIRNVETVLRDNSVINITENFLESKHAEFKKYLEQEYRTNL</sequence>
<gene>
    <name evidence="1" type="ORF">IR213_15840</name>
</gene>
<proteinExistence type="predicted"/>
<name>A0A930Y0K6_9FLAO</name>
<dbReference type="Proteomes" id="UP000646211">
    <property type="component" value="Unassembled WGS sequence"/>
</dbReference>
<accession>A0A930Y0K6</accession>